<keyword evidence="1" id="KW-0732">Signal</keyword>
<dbReference type="Proteomes" id="UP001168552">
    <property type="component" value="Unassembled WGS sequence"/>
</dbReference>
<feature type="chain" id="PRO_5046077059" description="Peptidase C-terminal archaeal/bacterial domain-containing protein" evidence="1">
    <location>
        <begin position="24"/>
        <end position="143"/>
    </location>
</feature>
<keyword evidence="3" id="KW-1185">Reference proteome</keyword>
<dbReference type="EMBL" id="JAUHJS010000009">
    <property type="protein sequence ID" value="MDN4166941.1"/>
    <property type="molecule type" value="Genomic_DNA"/>
</dbReference>
<dbReference type="RefSeq" id="WP_320005480.1">
    <property type="nucleotide sequence ID" value="NZ_JAUHJS010000009.1"/>
</dbReference>
<proteinExistence type="predicted"/>
<accession>A0ABT8FAE1</accession>
<evidence type="ECO:0000313" key="3">
    <source>
        <dbReference type="Proteomes" id="UP001168552"/>
    </source>
</evidence>
<evidence type="ECO:0000256" key="1">
    <source>
        <dbReference type="SAM" id="SignalP"/>
    </source>
</evidence>
<protein>
    <recommendedName>
        <fullName evidence="4">Peptidase C-terminal archaeal/bacterial domain-containing protein</fullName>
    </recommendedName>
</protein>
<organism evidence="2 3">
    <name type="scientific">Shiella aurantiaca</name>
    <dbReference type="NCBI Taxonomy" id="3058365"/>
    <lineage>
        <taxon>Bacteria</taxon>
        <taxon>Pseudomonadati</taxon>
        <taxon>Bacteroidota</taxon>
        <taxon>Cytophagia</taxon>
        <taxon>Cytophagales</taxon>
        <taxon>Shiellaceae</taxon>
        <taxon>Shiella</taxon>
    </lineage>
</organism>
<evidence type="ECO:0008006" key="4">
    <source>
        <dbReference type="Google" id="ProtNLM"/>
    </source>
</evidence>
<comment type="caution">
    <text evidence="2">The sequence shown here is derived from an EMBL/GenBank/DDBJ whole genome shotgun (WGS) entry which is preliminary data.</text>
</comment>
<feature type="signal peptide" evidence="1">
    <location>
        <begin position="1"/>
        <end position="23"/>
    </location>
</feature>
<dbReference type="Gene3D" id="2.60.120.380">
    <property type="match status" value="1"/>
</dbReference>
<name>A0ABT8FAE1_9BACT</name>
<sequence>MKKVIAALSLFILLGVASPQVFAQCDTEKYTEACIPKLPEGFTYLKSYKVDGDGGAKQKVEYSYVFTKGAQYMINVCTEGNGADGIVVTLYDSNRNKVASSLFNGQFLTALTYPCNTTGIYYITYTFEGSKANCGGSVLGFKR</sequence>
<gene>
    <name evidence="2" type="ORF">QWY31_15625</name>
</gene>
<reference evidence="2" key="1">
    <citation type="submission" date="2023-06" db="EMBL/GenBank/DDBJ databases">
        <title>Cytophagales bacterium Strain LB-30, isolated from soil.</title>
        <authorList>
            <person name="Liu B."/>
        </authorList>
    </citation>
    <scope>NUCLEOTIDE SEQUENCE</scope>
    <source>
        <strain evidence="2">LB-30</strain>
    </source>
</reference>
<evidence type="ECO:0000313" key="2">
    <source>
        <dbReference type="EMBL" id="MDN4166941.1"/>
    </source>
</evidence>